<feature type="non-terminal residue" evidence="2">
    <location>
        <position position="1"/>
    </location>
</feature>
<name>A0A699S5V2_TANCI</name>
<evidence type="ECO:0000256" key="1">
    <source>
        <dbReference type="SAM" id="MobiDB-lite"/>
    </source>
</evidence>
<feature type="compositionally biased region" description="Basic and acidic residues" evidence="1">
    <location>
        <begin position="65"/>
        <end position="79"/>
    </location>
</feature>
<reference evidence="2" key="1">
    <citation type="journal article" date="2019" name="Sci. Rep.">
        <title>Draft genome of Tanacetum cinerariifolium, the natural source of mosquito coil.</title>
        <authorList>
            <person name="Yamashiro T."/>
            <person name="Shiraishi A."/>
            <person name="Satake H."/>
            <person name="Nakayama K."/>
        </authorList>
    </citation>
    <scope>NUCLEOTIDE SEQUENCE</scope>
</reference>
<comment type="caution">
    <text evidence="2">The sequence shown here is derived from an EMBL/GenBank/DDBJ whole genome shotgun (WGS) entry which is preliminary data.</text>
</comment>
<feature type="region of interest" description="Disordered" evidence="1">
    <location>
        <begin position="20"/>
        <end position="100"/>
    </location>
</feature>
<dbReference type="EMBL" id="BKCJ011139868">
    <property type="protein sequence ID" value="GFC92856.1"/>
    <property type="molecule type" value="Genomic_DNA"/>
</dbReference>
<proteinExistence type="predicted"/>
<organism evidence="2">
    <name type="scientific">Tanacetum cinerariifolium</name>
    <name type="common">Dalmatian daisy</name>
    <name type="synonym">Chrysanthemum cinerariifolium</name>
    <dbReference type="NCBI Taxonomy" id="118510"/>
    <lineage>
        <taxon>Eukaryota</taxon>
        <taxon>Viridiplantae</taxon>
        <taxon>Streptophyta</taxon>
        <taxon>Embryophyta</taxon>
        <taxon>Tracheophyta</taxon>
        <taxon>Spermatophyta</taxon>
        <taxon>Magnoliopsida</taxon>
        <taxon>eudicotyledons</taxon>
        <taxon>Gunneridae</taxon>
        <taxon>Pentapetalae</taxon>
        <taxon>asterids</taxon>
        <taxon>campanulids</taxon>
        <taxon>Asterales</taxon>
        <taxon>Asteraceae</taxon>
        <taxon>Asteroideae</taxon>
        <taxon>Anthemideae</taxon>
        <taxon>Anthemidinae</taxon>
        <taxon>Tanacetum</taxon>
    </lineage>
</organism>
<gene>
    <name evidence="2" type="ORF">Tci_864826</name>
</gene>
<accession>A0A699S5V2</accession>
<feature type="compositionally biased region" description="Basic and acidic residues" evidence="1">
    <location>
        <begin position="38"/>
        <end position="54"/>
    </location>
</feature>
<protein>
    <submittedName>
        <fullName evidence="2">Uncharacterized protein</fullName>
    </submittedName>
</protein>
<sequence>DKFDAEKAGEEVDQQYVLFPMWSSGSTNPQNYDGDAAFNRKELDFEANKPESEVIRSPSSTAQSRKQDDKTKKEAKGKNPIESFTGNKDLSAEFDDCSDNSSNEVTAAGTIFLTVTPLFVKKTLGHNHGVSSKHS</sequence>
<evidence type="ECO:0000313" key="2">
    <source>
        <dbReference type="EMBL" id="GFC92856.1"/>
    </source>
</evidence>
<dbReference type="AlphaFoldDB" id="A0A699S5V2"/>